<protein>
    <submittedName>
        <fullName evidence="3">Putative hydroxypyruvate reductase</fullName>
        <ecNumber evidence="3">1.1.1.81</ecNumber>
    </submittedName>
</protein>
<dbReference type="InterPro" id="IPR007835">
    <property type="entry name" value="MOFRL"/>
</dbReference>
<keyword evidence="3" id="KW-0560">Oxidoreductase</keyword>
<dbReference type="EC" id="1.1.1.81" evidence="3"/>
<dbReference type="PANTHER" id="PTHR12227:SF0">
    <property type="entry name" value="GLYCERATE KINASE"/>
    <property type="match status" value="1"/>
</dbReference>
<keyword evidence="3" id="KW-0670">Pyruvate</keyword>
<feature type="domain" description="MOFRL" evidence="1">
    <location>
        <begin position="298"/>
        <end position="400"/>
    </location>
</feature>
<dbReference type="PANTHER" id="PTHR12227">
    <property type="entry name" value="GLYCERATE KINASE"/>
    <property type="match status" value="1"/>
</dbReference>
<organism evidence="3 4">
    <name type="scientific">Palleronia marisminoris</name>
    <dbReference type="NCBI Taxonomy" id="315423"/>
    <lineage>
        <taxon>Bacteria</taxon>
        <taxon>Pseudomonadati</taxon>
        <taxon>Pseudomonadota</taxon>
        <taxon>Alphaproteobacteria</taxon>
        <taxon>Rhodobacterales</taxon>
        <taxon>Roseobacteraceae</taxon>
        <taxon>Palleronia</taxon>
    </lineage>
</organism>
<feature type="domain" description="MOFRL-associated" evidence="2">
    <location>
        <begin position="7"/>
        <end position="224"/>
    </location>
</feature>
<dbReference type="Pfam" id="PF05161">
    <property type="entry name" value="MOFRL"/>
    <property type="match status" value="1"/>
</dbReference>
<keyword evidence="4" id="KW-1185">Reference proteome</keyword>
<dbReference type="InterPro" id="IPR038614">
    <property type="entry name" value="GK_N_sf"/>
</dbReference>
<evidence type="ECO:0000259" key="1">
    <source>
        <dbReference type="Pfam" id="PF05161"/>
    </source>
</evidence>
<dbReference type="Proteomes" id="UP000193870">
    <property type="component" value="Unassembled WGS sequence"/>
</dbReference>
<dbReference type="RefSeq" id="WP_085854413.1">
    <property type="nucleotide sequence ID" value="NZ_FOPF01000006.1"/>
</dbReference>
<dbReference type="InterPro" id="IPR039760">
    <property type="entry name" value="MOFRL_protein"/>
</dbReference>
<accession>A0A1Y5T286</accession>
<dbReference type="InterPro" id="IPR037035">
    <property type="entry name" value="GK-like_C_sf"/>
</dbReference>
<evidence type="ECO:0000259" key="2">
    <source>
        <dbReference type="Pfam" id="PF13660"/>
    </source>
</evidence>
<reference evidence="3 4" key="1">
    <citation type="submission" date="2017-03" db="EMBL/GenBank/DDBJ databases">
        <authorList>
            <person name="Afonso C.L."/>
            <person name="Miller P.J."/>
            <person name="Scott M.A."/>
            <person name="Spackman E."/>
            <person name="Goraichik I."/>
            <person name="Dimitrov K.M."/>
            <person name="Suarez D.L."/>
            <person name="Swayne D.E."/>
        </authorList>
    </citation>
    <scope>NUCLEOTIDE SEQUENCE [LARGE SCALE GENOMIC DNA]</scope>
    <source>
        <strain evidence="3 4">CECT 7066</strain>
    </source>
</reference>
<gene>
    <name evidence="3" type="primary">ttuD</name>
    <name evidence="3" type="ORF">PAM7066_02439</name>
</gene>
<dbReference type="EMBL" id="FWFV01000006">
    <property type="protein sequence ID" value="SLN52366.1"/>
    <property type="molecule type" value="Genomic_DNA"/>
</dbReference>
<evidence type="ECO:0000313" key="4">
    <source>
        <dbReference type="Proteomes" id="UP000193870"/>
    </source>
</evidence>
<dbReference type="OrthoDB" id="9766552at2"/>
<dbReference type="GO" id="GO:0016618">
    <property type="term" value="F:hydroxypyruvate reductase [NAD(P)H] activity"/>
    <property type="evidence" value="ECO:0007669"/>
    <property type="project" value="UniProtKB-EC"/>
</dbReference>
<sequence length="408" mass="41488">MTDPDLLRAMFDAALAAADPGRALPPALPPRPEGRVLALGAGKASARMAQALEEAWGPVEGLVAVPHGATLPTTRIELVETAHPVPDAASEDAARRMLAMAGDLVAGDTLVALISGGGSALLAAPQDGLTLADKQAVTRALLRSGAPISEMNAVRRRLSAVKGGGLARAAAPACVLTFIVSDVPGDDPALVASGPTIAATSNGPDPADIVRRWGIELPEAAHRLIAAPPPPDTPSGEVRVIASAQMALEAAAEVCRQHGVTPLILGDAIEGEAREVGRVMAGIAHQVARHGQPAPVPLCLLSGGETTVTLRAEGGRGGRCSEFLLAFALAADGLGEVAALACDTDGRDGSEHNAGAIWVGSDPFDRIAALSHLDENDAWSFFAGTGGLVETGPTHTNVNDFRAVLVRG</sequence>
<dbReference type="Pfam" id="PF13660">
    <property type="entry name" value="DUF4147"/>
    <property type="match status" value="1"/>
</dbReference>
<dbReference type="GO" id="GO:0008887">
    <property type="term" value="F:glycerate kinase activity"/>
    <property type="evidence" value="ECO:0007669"/>
    <property type="project" value="InterPro"/>
</dbReference>
<dbReference type="GO" id="GO:0005737">
    <property type="term" value="C:cytoplasm"/>
    <property type="evidence" value="ECO:0007669"/>
    <property type="project" value="TreeGrafter"/>
</dbReference>
<dbReference type="SUPFAM" id="SSF82544">
    <property type="entry name" value="GckA/TtuD-like"/>
    <property type="match status" value="1"/>
</dbReference>
<dbReference type="Gene3D" id="3.40.50.10180">
    <property type="entry name" value="Glycerate kinase, MOFRL-like N-terminal domain"/>
    <property type="match status" value="1"/>
</dbReference>
<name>A0A1Y5T286_9RHOB</name>
<dbReference type="Gene3D" id="3.40.1480.10">
    <property type="entry name" value="MOFRL domain"/>
    <property type="match status" value="1"/>
</dbReference>
<dbReference type="STRING" id="315423.SAMN04488020_106205"/>
<dbReference type="InterPro" id="IPR025286">
    <property type="entry name" value="MOFRL_assoc_dom"/>
</dbReference>
<evidence type="ECO:0000313" key="3">
    <source>
        <dbReference type="EMBL" id="SLN52366.1"/>
    </source>
</evidence>
<proteinExistence type="predicted"/>
<dbReference type="AlphaFoldDB" id="A0A1Y5T286"/>